<gene>
    <name evidence="1" type="ORF">HQ393_10190</name>
</gene>
<dbReference type="Proteomes" id="UP000509597">
    <property type="component" value="Chromosome"/>
</dbReference>
<sequence length="223" mass="26043">MTLIDVSNFLNASGLTQAVLIGFFAYLCKALIEKWISNDTENYKADLAREKTIFEQDLKNIFELQIEAYKSSLEKERIRLQISYGGIFEKQAEAIIELHKLLIEVEATINDALYENDDNSSKTLFLEKRNALNKFLNENRIIIPETIDNKLYGFQRTAYISVMNYRTAQDYIQRQTTNPNIVDHMIERQQKAEADRNSLFELKEELIKETRRLMGILDEDISK</sequence>
<organism evidence="1 2">
    <name type="scientific">Chitinibacter bivalviorum</name>
    <dbReference type="NCBI Taxonomy" id="2739434"/>
    <lineage>
        <taxon>Bacteria</taxon>
        <taxon>Pseudomonadati</taxon>
        <taxon>Pseudomonadota</taxon>
        <taxon>Betaproteobacteria</taxon>
        <taxon>Neisseriales</taxon>
        <taxon>Chitinibacteraceae</taxon>
        <taxon>Chitinibacter</taxon>
    </lineage>
</organism>
<dbReference type="RefSeq" id="WP_179355092.1">
    <property type="nucleotide sequence ID" value="NZ_CP058627.1"/>
</dbReference>
<evidence type="ECO:0000313" key="2">
    <source>
        <dbReference type="Proteomes" id="UP000509597"/>
    </source>
</evidence>
<evidence type="ECO:0000313" key="1">
    <source>
        <dbReference type="EMBL" id="QLG88580.1"/>
    </source>
</evidence>
<proteinExistence type="predicted"/>
<accession>A0A7H9BIV7</accession>
<protein>
    <submittedName>
        <fullName evidence="1">Uncharacterized protein</fullName>
    </submittedName>
</protein>
<name>A0A7H9BIV7_9NEIS</name>
<dbReference type="KEGG" id="chiz:HQ393_10190"/>
<dbReference type="EMBL" id="CP058627">
    <property type="protein sequence ID" value="QLG88580.1"/>
    <property type="molecule type" value="Genomic_DNA"/>
</dbReference>
<reference evidence="1 2" key="1">
    <citation type="submission" date="2020-07" db="EMBL/GenBank/DDBJ databases">
        <title>Complete genome sequence of Chitinibacter sp. 2T18.</title>
        <authorList>
            <person name="Bae J.-W."/>
            <person name="Choi J.-W."/>
        </authorList>
    </citation>
    <scope>NUCLEOTIDE SEQUENCE [LARGE SCALE GENOMIC DNA]</scope>
    <source>
        <strain evidence="1 2">2T18</strain>
    </source>
</reference>
<keyword evidence="2" id="KW-1185">Reference proteome</keyword>
<dbReference type="AlphaFoldDB" id="A0A7H9BIV7"/>